<evidence type="ECO:0000313" key="3">
    <source>
        <dbReference type="Proteomes" id="UP000184330"/>
    </source>
</evidence>
<dbReference type="AlphaFoldDB" id="A0A1L7WRB5"/>
<feature type="transmembrane region" description="Helical" evidence="1">
    <location>
        <begin position="82"/>
        <end position="101"/>
    </location>
</feature>
<dbReference type="Proteomes" id="UP000184330">
    <property type="component" value="Unassembled WGS sequence"/>
</dbReference>
<sequence length="706" mass="76985">MSTPGRLDTGYTMDSLVSPISPQASSKSFYSRSETLTLSDKYSPIDKGGSPQSLHAKPWPVRPQLLHKDISGHRWWDTTVDFLTVLIPLPFFMLAAAVIAVNGKKVDARDLDFLQQSIKGATTLFPICFAAIAGRAAIKYATWKLEQGTTLGALEQLMGSRTVASAIITQVQLRSFNLVGMGLILIWILSPLGGQSILHILFAPMKTTSSPSNITYFNSRQQSYSSPTGDFSNQWFSGFSILFSSSLLAPTAVLESSVDIWGNVKVPYFSSISSSGEPRDSNGWVQTSANNGTLVYSSVFGIPMTGIGFGNTTFTMESTYIQLECGNLTTQPIPNATDGSEFKSFLVSTNGPFFAFQNVSLADPWSIGYLGQDVTQMGSNDTSGFVYPQSCPDCLSPTLSSASFTNGTLIFQEFEGQDNVVSVFCTPSQQYVENEIFCSKDSKSQQCQVNAQRPSTLPHMPSELTYLSFDDVALGVTALLRNSTPQFKAVNQLQNWLLDPTSGVSLISTPNSGSNNEGETPLASVPLKDIGDRLGQLLNAFIFGSMWNSTTYLIGTPLYNITEMLTGGNNASFTPATTTDVVVMIQNRTSAFTVTGTQVNAAQVYLAFFPWLIIFLLSNLVMLLAAITGVYFSRKTIVPDYLGFVSSLAKESPFIRMPDVGINMDGMDKAKLVKDMKVRLGDVSEFEGGIVRLDGWLLRGWRRLRR</sequence>
<organism evidence="2 3">
    <name type="scientific">Phialocephala subalpina</name>
    <dbReference type="NCBI Taxonomy" id="576137"/>
    <lineage>
        <taxon>Eukaryota</taxon>
        <taxon>Fungi</taxon>
        <taxon>Dikarya</taxon>
        <taxon>Ascomycota</taxon>
        <taxon>Pezizomycotina</taxon>
        <taxon>Leotiomycetes</taxon>
        <taxon>Helotiales</taxon>
        <taxon>Mollisiaceae</taxon>
        <taxon>Phialocephala</taxon>
        <taxon>Phialocephala fortinii species complex</taxon>
    </lineage>
</organism>
<evidence type="ECO:0000256" key="1">
    <source>
        <dbReference type="SAM" id="Phobius"/>
    </source>
</evidence>
<keyword evidence="1" id="KW-0472">Membrane</keyword>
<feature type="transmembrane region" description="Helical" evidence="1">
    <location>
        <begin position="178"/>
        <end position="202"/>
    </location>
</feature>
<name>A0A1L7WRB5_9HELO</name>
<reference evidence="2 3" key="1">
    <citation type="submission" date="2016-03" db="EMBL/GenBank/DDBJ databases">
        <authorList>
            <person name="Ploux O."/>
        </authorList>
    </citation>
    <scope>NUCLEOTIDE SEQUENCE [LARGE SCALE GENOMIC DNA]</scope>
    <source>
        <strain evidence="2 3">UAMH 11012</strain>
    </source>
</reference>
<feature type="transmembrane region" description="Helical" evidence="1">
    <location>
        <begin position="608"/>
        <end position="632"/>
    </location>
</feature>
<keyword evidence="3" id="KW-1185">Reference proteome</keyword>
<gene>
    <name evidence="2" type="ORF">PAC_05203</name>
</gene>
<dbReference type="STRING" id="576137.A0A1L7WRB5"/>
<proteinExistence type="predicted"/>
<dbReference type="OrthoDB" id="3692311at2759"/>
<accession>A0A1L7WRB5</accession>
<dbReference type="EMBL" id="FJOG01000006">
    <property type="protein sequence ID" value="CZR55316.1"/>
    <property type="molecule type" value="Genomic_DNA"/>
</dbReference>
<evidence type="ECO:0000313" key="2">
    <source>
        <dbReference type="EMBL" id="CZR55316.1"/>
    </source>
</evidence>
<protein>
    <submittedName>
        <fullName evidence="2">Uncharacterized protein</fullName>
    </submittedName>
</protein>
<keyword evidence="1" id="KW-1133">Transmembrane helix</keyword>
<keyword evidence="1" id="KW-0812">Transmembrane</keyword>